<dbReference type="SUPFAM" id="SSF48317">
    <property type="entry name" value="Acid phosphatase/Vanadium-dependent haloperoxidase"/>
    <property type="match status" value="1"/>
</dbReference>
<feature type="domain" description="Phosphatidic acid phosphatase type 2/haloperoxidase" evidence="10">
    <location>
        <begin position="117"/>
        <end position="229"/>
    </location>
</feature>
<evidence type="ECO:0000256" key="9">
    <source>
        <dbReference type="SAM" id="SignalP"/>
    </source>
</evidence>
<evidence type="ECO:0000259" key="10">
    <source>
        <dbReference type="SMART" id="SM00014"/>
    </source>
</evidence>
<feature type="signal peptide" evidence="9">
    <location>
        <begin position="1"/>
        <end position="23"/>
    </location>
</feature>
<dbReference type="Gene3D" id="1.20.144.10">
    <property type="entry name" value="Phosphatidic acid phosphatase type 2/haloperoxidase"/>
    <property type="match status" value="1"/>
</dbReference>
<dbReference type="SMART" id="SM00014">
    <property type="entry name" value="acidPPc"/>
    <property type="match status" value="1"/>
</dbReference>
<dbReference type="PIRSF" id="PIRSF000897">
    <property type="entry name" value="Acid_Ptase_ClsA"/>
    <property type="match status" value="1"/>
</dbReference>
<dbReference type="GO" id="GO:0030288">
    <property type="term" value="C:outer membrane-bounded periplasmic space"/>
    <property type="evidence" value="ECO:0007669"/>
    <property type="project" value="InterPro"/>
</dbReference>
<evidence type="ECO:0000256" key="7">
    <source>
        <dbReference type="ARBA" id="ARBA00022801"/>
    </source>
</evidence>
<dbReference type="InterPro" id="IPR036938">
    <property type="entry name" value="PAP2/HPO_sf"/>
</dbReference>
<accession>A0AAX2H153</accession>
<dbReference type="Proteomes" id="UP000215539">
    <property type="component" value="Chromosome 1"/>
</dbReference>
<dbReference type="InterPro" id="IPR000326">
    <property type="entry name" value="PAP2/HPO"/>
</dbReference>
<reference evidence="11 12" key="1">
    <citation type="submission" date="2017-06" db="EMBL/GenBank/DDBJ databases">
        <authorList>
            <consortium name="Pathogen Informatics"/>
        </authorList>
    </citation>
    <scope>NUCLEOTIDE SEQUENCE [LARGE SCALE GENOMIC DNA]</scope>
    <source>
        <strain evidence="11 12">NCTC12947</strain>
    </source>
</reference>
<evidence type="ECO:0000256" key="5">
    <source>
        <dbReference type="ARBA" id="ARBA00022729"/>
    </source>
</evidence>
<comment type="catalytic activity">
    <reaction evidence="1 8">
        <text>a phosphate monoester + H2O = an alcohol + phosphate</text>
        <dbReference type="Rhea" id="RHEA:15017"/>
        <dbReference type="ChEBI" id="CHEBI:15377"/>
        <dbReference type="ChEBI" id="CHEBI:30879"/>
        <dbReference type="ChEBI" id="CHEBI:43474"/>
        <dbReference type="ChEBI" id="CHEBI:67140"/>
        <dbReference type="EC" id="3.1.3.2"/>
    </reaction>
</comment>
<keyword evidence="7 8" id="KW-0378">Hydrolase</keyword>
<evidence type="ECO:0000256" key="2">
    <source>
        <dbReference type="ARBA" id="ARBA00004418"/>
    </source>
</evidence>
<dbReference type="PROSITE" id="PS01157">
    <property type="entry name" value="ACID_PHOSPH_CL_A"/>
    <property type="match status" value="1"/>
</dbReference>
<organism evidence="11 12">
    <name type="scientific">Capnocytophaga haemolytica</name>
    <dbReference type="NCBI Taxonomy" id="45243"/>
    <lineage>
        <taxon>Bacteria</taxon>
        <taxon>Pseudomonadati</taxon>
        <taxon>Bacteroidota</taxon>
        <taxon>Flavobacteriia</taxon>
        <taxon>Flavobacteriales</taxon>
        <taxon>Flavobacteriaceae</taxon>
        <taxon>Capnocytophaga</taxon>
    </lineage>
</organism>
<evidence type="ECO:0000256" key="4">
    <source>
        <dbReference type="ARBA" id="ARBA00012646"/>
    </source>
</evidence>
<sequence length="264" mass="29549">MKMSKKNILLGLALSLLSLGAFAQEKIKDVRTKPDLYFLQIDDVANSLYLLPPPPAPGSIIFLNDEAQYQWGKMQRNTPRGTQAFHDARVEADGVPNAFSEAFGVKISKATTPEIYKLVVNMREDAGDLATRAAKKHYMRVRPFSFYNEETCNPEQQKELSTNGSYPSGHTAIGWATALVLAEINVDRQNEILKRGYEMGQSRVICGYHFQSDVDAARVISSAVVARLHANENFMKQLEKAKKEFAKLVKEGKVAKSTFDKNMK</sequence>
<dbReference type="EC" id="3.1.3.2" evidence="4 8"/>
<protein>
    <recommendedName>
        <fullName evidence="4 8">Acid phosphatase</fullName>
        <ecNumber evidence="4 8">3.1.3.2</ecNumber>
    </recommendedName>
</protein>
<evidence type="ECO:0000256" key="3">
    <source>
        <dbReference type="ARBA" id="ARBA00009017"/>
    </source>
</evidence>
<keyword evidence="5 9" id="KW-0732">Signal</keyword>
<evidence type="ECO:0000256" key="8">
    <source>
        <dbReference type="PIRNR" id="PIRNR000897"/>
    </source>
</evidence>
<evidence type="ECO:0000313" key="11">
    <source>
        <dbReference type="EMBL" id="SNV13406.1"/>
    </source>
</evidence>
<evidence type="ECO:0000256" key="6">
    <source>
        <dbReference type="ARBA" id="ARBA00022764"/>
    </source>
</evidence>
<comment type="similarity">
    <text evidence="3 8">Belongs to the class A bacterial acid phosphatase family.</text>
</comment>
<dbReference type="InterPro" id="IPR018296">
    <property type="entry name" value="Acid_Pase_classA_bac_CS"/>
</dbReference>
<evidence type="ECO:0000256" key="1">
    <source>
        <dbReference type="ARBA" id="ARBA00000032"/>
    </source>
</evidence>
<dbReference type="Pfam" id="PF01569">
    <property type="entry name" value="PAP2"/>
    <property type="match status" value="1"/>
</dbReference>
<comment type="subcellular location">
    <subcellularLocation>
        <location evidence="2">Periplasm</location>
    </subcellularLocation>
</comment>
<dbReference type="GO" id="GO:0003993">
    <property type="term" value="F:acid phosphatase activity"/>
    <property type="evidence" value="ECO:0007669"/>
    <property type="project" value="UniProtKB-EC"/>
</dbReference>
<dbReference type="AlphaFoldDB" id="A0AAX2H153"/>
<evidence type="ECO:0000313" key="12">
    <source>
        <dbReference type="Proteomes" id="UP000215539"/>
    </source>
</evidence>
<proteinExistence type="inferred from homology"/>
<name>A0AAX2H153_9FLAO</name>
<dbReference type="InterPro" id="IPR001011">
    <property type="entry name" value="Acid_Pase_classA_bac"/>
</dbReference>
<dbReference type="EMBL" id="LT906449">
    <property type="protein sequence ID" value="SNV13406.1"/>
    <property type="molecule type" value="Genomic_DNA"/>
</dbReference>
<gene>
    <name evidence="11" type="primary">phoC</name>
    <name evidence="11" type="ORF">SAMEA44541418_01719</name>
</gene>
<dbReference type="CDD" id="cd03397">
    <property type="entry name" value="PAP2_acid_phosphatase"/>
    <property type="match status" value="1"/>
</dbReference>
<keyword evidence="6" id="KW-0574">Periplasm</keyword>
<dbReference type="PRINTS" id="PR00483">
    <property type="entry name" value="BACPHPHTASE"/>
</dbReference>
<feature type="chain" id="PRO_5043668160" description="Acid phosphatase" evidence="9">
    <location>
        <begin position="24"/>
        <end position="264"/>
    </location>
</feature>